<dbReference type="GO" id="GO:0009699">
    <property type="term" value="P:phenylpropanoid biosynthetic process"/>
    <property type="evidence" value="ECO:0007669"/>
    <property type="project" value="UniProtKB-ARBA"/>
</dbReference>
<comment type="subunit">
    <text evidence="2 4">Homodimer.</text>
</comment>
<dbReference type="InterPro" id="IPR044859">
    <property type="entry name" value="Allene_oxi_cyc_Dirigent"/>
</dbReference>
<evidence type="ECO:0000313" key="6">
    <source>
        <dbReference type="Proteomes" id="UP001163823"/>
    </source>
</evidence>
<dbReference type="KEGG" id="qsa:O6P43_002090"/>
<accession>A0AAD7QBV4</accession>
<dbReference type="InterPro" id="IPR004265">
    <property type="entry name" value="Dirigent"/>
</dbReference>
<keyword evidence="4" id="KW-0052">Apoplast</keyword>
<comment type="similarity">
    <text evidence="1 4">Belongs to the plant dirigent protein family.</text>
</comment>
<proteinExistence type="inferred from homology"/>
<protein>
    <recommendedName>
        <fullName evidence="4">Dirigent protein</fullName>
    </recommendedName>
</protein>
<dbReference type="Pfam" id="PF03018">
    <property type="entry name" value="Dirigent"/>
    <property type="match status" value="1"/>
</dbReference>
<dbReference type="AlphaFoldDB" id="A0AAD7QBV4"/>
<evidence type="ECO:0000256" key="1">
    <source>
        <dbReference type="ARBA" id="ARBA00010746"/>
    </source>
</evidence>
<keyword evidence="6" id="KW-1185">Reference proteome</keyword>
<keyword evidence="3 4" id="KW-0964">Secreted</keyword>
<comment type="subcellular location">
    <subcellularLocation>
        <location evidence="4">Secreted</location>
        <location evidence="4">Extracellular space</location>
        <location evidence="4">Apoplast</location>
    </subcellularLocation>
</comment>
<dbReference type="EMBL" id="JARAOO010000002">
    <property type="protein sequence ID" value="KAJ7978583.1"/>
    <property type="molecule type" value="Genomic_DNA"/>
</dbReference>
<gene>
    <name evidence="5" type="ORF">O6P43_002090</name>
</gene>
<dbReference type="GO" id="GO:0048046">
    <property type="term" value="C:apoplast"/>
    <property type="evidence" value="ECO:0007669"/>
    <property type="project" value="UniProtKB-SubCell"/>
</dbReference>
<organism evidence="5 6">
    <name type="scientific">Quillaja saponaria</name>
    <name type="common">Soap bark tree</name>
    <dbReference type="NCBI Taxonomy" id="32244"/>
    <lineage>
        <taxon>Eukaryota</taxon>
        <taxon>Viridiplantae</taxon>
        <taxon>Streptophyta</taxon>
        <taxon>Embryophyta</taxon>
        <taxon>Tracheophyta</taxon>
        <taxon>Spermatophyta</taxon>
        <taxon>Magnoliopsida</taxon>
        <taxon>eudicotyledons</taxon>
        <taxon>Gunneridae</taxon>
        <taxon>Pentapetalae</taxon>
        <taxon>rosids</taxon>
        <taxon>fabids</taxon>
        <taxon>Fabales</taxon>
        <taxon>Quillajaceae</taxon>
        <taxon>Quillaja</taxon>
    </lineage>
</organism>
<evidence type="ECO:0000256" key="3">
    <source>
        <dbReference type="ARBA" id="ARBA00022525"/>
    </source>
</evidence>
<dbReference type="Gene3D" id="2.40.480.10">
    <property type="entry name" value="Allene oxide cyclase-like"/>
    <property type="match status" value="1"/>
</dbReference>
<feature type="signal peptide" evidence="4">
    <location>
        <begin position="1"/>
        <end position="22"/>
    </location>
</feature>
<comment type="caution">
    <text evidence="5">The sequence shown here is derived from an EMBL/GenBank/DDBJ whole genome shotgun (WGS) entry which is preliminary data.</text>
</comment>
<name>A0AAD7QBV4_QUISA</name>
<dbReference type="Proteomes" id="UP001163823">
    <property type="component" value="Chromosome 2"/>
</dbReference>
<reference evidence="5" key="1">
    <citation type="journal article" date="2023" name="Science">
        <title>Elucidation of the pathway for biosynthesis of saponin adjuvants from the soapbark tree.</title>
        <authorList>
            <person name="Reed J."/>
            <person name="Orme A."/>
            <person name="El-Demerdash A."/>
            <person name="Owen C."/>
            <person name="Martin L.B.B."/>
            <person name="Misra R.C."/>
            <person name="Kikuchi S."/>
            <person name="Rejzek M."/>
            <person name="Martin A.C."/>
            <person name="Harkess A."/>
            <person name="Leebens-Mack J."/>
            <person name="Louveau T."/>
            <person name="Stephenson M.J."/>
            <person name="Osbourn A."/>
        </authorList>
    </citation>
    <scope>NUCLEOTIDE SEQUENCE</scope>
    <source>
        <strain evidence="5">S10</strain>
    </source>
</reference>
<evidence type="ECO:0000256" key="4">
    <source>
        <dbReference type="RuleBase" id="RU363099"/>
    </source>
</evidence>
<evidence type="ECO:0000313" key="5">
    <source>
        <dbReference type="EMBL" id="KAJ7978583.1"/>
    </source>
</evidence>
<evidence type="ECO:0000256" key="2">
    <source>
        <dbReference type="ARBA" id="ARBA00011738"/>
    </source>
</evidence>
<comment type="function">
    <text evidence="4">Dirigent proteins impart stereoselectivity on the phenoxy radical-coupling reaction, yielding optically active lignans from two molecules of coniferyl alcohol in the biosynthesis of lignans, flavonolignans, and alkaloids and thus plays a central role in plant secondary metabolism.</text>
</comment>
<feature type="chain" id="PRO_5041769659" description="Dirigent protein" evidence="4">
    <location>
        <begin position="23"/>
        <end position="189"/>
    </location>
</feature>
<dbReference type="PANTHER" id="PTHR21495">
    <property type="entry name" value="NUCLEOPORIN-RELATED"/>
    <property type="match status" value="1"/>
</dbReference>
<sequence length="189" mass="20783">MESKLTLILALILCSATIPVQSNYYSESKPVTELKEQVTNLEFYLFDVLTGKNPTALLVAKPNNTIPSKYESNPFGSLYAVDDPLRTGPETNSEIIGNAKGLYVSSSLDDSQFTIVLYMDFAFTTGKFNGSSLSVLSRNPVTEPTREVAVVGGRGKFRFAKGFAEVKTHFINVTTGDAILNYKVTVFHY</sequence>
<keyword evidence="4" id="KW-0732">Signal</keyword>